<keyword evidence="2" id="KW-0472">Membrane</keyword>
<dbReference type="AlphaFoldDB" id="A0A9R1UFM7"/>
<evidence type="ECO:0000259" key="5">
    <source>
        <dbReference type="Pfam" id="PF21530"/>
    </source>
</evidence>
<reference evidence="6 7" key="1">
    <citation type="journal article" date="2017" name="Nat. Commun.">
        <title>Genome assembly with in vitro proximity ligation data and whole-genome triplication in lettuce.</title>
        <authorList>
            <person name="Reyes-Chin-Wo S."/>
            <person name="Wang Z."/>
            <person name="Yang X."/>
            <person name="Kozik A."/>
            <person name="Arikit S."/>
            <person name="Song C."/>
            <person name="Xia L."/>
            <person name="Froenicke L."/>
            <person name="Lavelle D.O."/>
            <person name="Truco M.J."/>
            <person name="Xia R."/>
            <person name="Zhu S."/>
            <person name="Xu C."/>
            <person name="Xu H."/>
            <person name="Xu X."/>
            <person name="Cox K."/>
            <person name="Korf I."/>
            <person name="Meyers B.C."/>
            <person name="Michelmore R.W."/>
        </authorList>
    </citation>
    <scope>NUCLEOTIDE SEQUENCE [LARGE SCALE GENOMIC DNA]</scope>
    <source>
        <strain evidence="7">cv. Salinas</strain>
        <tissue evidence="6">Seedlings</tissue>
    </source>
</reference>
<keyword evidence="2" id="KW-0812">Transmembrane</keyword>
<dbReference type="GO" id="GO:0005524">
    <property type="term" value="F:ATP binding"/>
    <property type="evidence" value="ECO:0007669"/>
    <property type="project" value="UniProtKB-KW"/>
</dbReference>
<dbReference type="GO" id="GO:0043139">
    <property type="term" value="F:5'-3' DNA helicase activity"/>
    <property type="evidence" value="ECO:0007669"/>
    <property type="project" value="UniProtKB-EC"/>
</dbReference>
<keyword evidence="1" id="KW-0233">DNA recombination</keyword>
<comment type="catalytic activity">
    <reaction evidence="1">
        <text>ATP + H2O = ADP + phosphate + H(+)</text>
        <dbReference type="Rhea" id="RHEA:13065"/>
        <dbReference type="ChEBI" id="CHEBI:15377"/>
        <dbReference type="ChEBI" id="CHEBI:15378"/>
        <dbReference type="ChEBI" id="CHEBI:30616"/>
        <dbReference type="ChEBI" id="CHEBI:43474"/>
        <dbReference type="ChEBI" id="CHEBI:456216"/>
        <dbReference type="EC" id="5.6.2.3"/>
    </reaction>
</comment>
<dbReference type="InterPro" id="IPR027417">
    <property type="entry name" value="P-loop_NTPase"/>
</dbReference>
<dbReference type="InterPro" id="IPR025476">
    <property type="entry name" value="Helitron_helicase-like"/>
</dbReference>
<keyword evidence="1" id="KW-0347">Helicase</keyword>
<keyword evidence="1" id="KW-0234">DNA repair</keyword>
<dbReference type="GO" id="GO:0006310">
    <property type="term" value="P:DNA recombination"/>
    <property type="evidence" value="ECO:0007669"/>
    <property type="project" value="UniProtKB-KW"/>
</dbReference>
<proteinExistence type="inferred from homology"/>
<evidence type="ECO:0000259" key="4">
    <source>
        <dbReference type="Pfam" id="PF14214"/>
    </source>
</evidence>
<evidence type="ECO:0000313" key="6">
    <source>
        <dbReference type="EMBL" id="KAJ0186286.1"/>
    </source>
</evidence>
<sequence>MDTDHTRSHLPELYTNSAYNFLLQYLHHYTWIMVTATTSVNFVVLAFGMTSVRLLLLIINVQSGKVDDTINNGAGPFFFKIAGQIHHWLGSLCPPPNKKPRFLQMYVYDTENEIDNRLRAFTSENRTPLNRETVTLLLKTLDTSNELIKLFRIARDICSTTDAPTFTVYLYSSENALRYDKPSPGCIGAIVSDDDPTCNTFDIIIRHKDGSPQRITKLHPFYMALQYPLLFIYGEAGWSSKLTLRGDDSSRHKKLTINMYYSYMLHDRYNLYTLLLRAGRLLQQYLVDAYVCIEESRLNYIRKNQNVFRTEFLQGVHDAVQRGDTEGRDIGKRIILASSFVGGPRYMYKHYQDALAICRVHGNPQYFITFTCNVKWPEIQRYISQFPSLKAQDHPDIITIIFQIKVRSLIDFLNSIKPFGEVGADLYTIEFQKRGLPHCHLLLWVTTPYRIKEADEIDRYISAEIPNPTLEPPLNPAVQVLAVHLENKQNISFRDNAQLQNIIQNTYNSRTTLTEWLYNNNNDSRGRDLTYGCRSYDCIRTMNGELCQTFRGACEKLGLLGDDKEWTFTFEEASNWATASELRSLFTHMLLYCEISDPILLWNEQWHKMADDGQRNFGITNDDELRQFVLYELELLLRSGSSPSSLSEYDLPLPNSELLQRLHNRLLMEEKNYDRHLLASEHEFCRSRLNCQQQIIYEHVMSTISSNQQVFAFVYEHRGTRKTFLWTTIISGLRSRGNIVLAVAASGIASLLFPSGRTAHSRFKIPIDITDNTTCNINKKLILLNYWLKHLLQTLPVIPKSSKSTILASSLPRSYLWKYFKLYKLNENMCLQRSNLNPQDQHMISTFSSWLLDVGDGKEGTPDTTDPQNTKKILIPNQYLIPPNEYALTKLIQFIYDNDTLQNPTAETLSTKAIVCCKNDTVDELNSLIINMNDGTTTTYTSVDSIVPHPGKHGDTEVLYPTEYLNLLNFNGFPTHSLQLKVKAPIILLRNLNPMEGLCNGTRLIVTQLLPRIIEAEIMTGKFIGRRGDAIEAIADLNNEAHFDSIIKLQSCYTVTKYVCIPSRKYMPAVDHKAALKIGEKAEFIPIPETNIPTQYFKFASYSMLETRRQDPKLLTDYIGRIEKTSS</sequence>
<evidence type="ECO:0000313" key="7">
    <source>
        <dbReference type="Proteomes" id="UP000235145"/>
    </source>
</evidence>
<dbReference type="EMBL" id="NBSK02000009">
    <property type="protein sequence ID" value="KAJ0186286.1"/>
    <property type="molecule type" value="Genomic_DNA"/>
</dbReference>
<dbReference type="InterPro" id="IPR010285">
    <property type="entry name" value="DNA_helicase_pif1-like_DEAD"/>
</dbReference>
<feature type="domain" description="Helitron helicase-like" evidence="4">
    <location>
        <begin position="260"/>
        <end position="443"/>
    </location>
</feature>
<feature type="domain" description="DNA helicase Pif1-like DEAD-box helicase" evidence="3">
    <location>
        <begin position="689"/>
        <end position="789"/>
    </location>
</feature>
<name>A0A9R1UFM7_LACSA</name>
<dbReference type="PANTHER" id="PTHR10492">
    <property type="match status" value="1"/>
</dbReference>
<evidence type="ECO:0000259" key="3">
    <source>
        <dbReference type="Pfam" id="PF05970"/>
    </source>
</evidence>
<organism evidence="6 7">
    <name type="scientific">Lactuca sativa</name>
    <name type="common">Garden lettuce</name>
    <dbReference type="NCBI Taxonomy" id="4236"/>
    <lineage>
        <taxon>Eukaryota</taxon>
        <taxon>Viridiplantae</taxon>
        <taxon>Streptophyta</taxon>
        <taxon>Embryophyta</taxon>
        <taxon>Tracheophyta</taxon>
        <taxon>Spermatophyta</taxon>
        <taxon>Magnoliopsida</taxon>
        <taxon>eudicotyledons</taxon>
        <taxon>Gunneridae</taxon>
        <taxon>Pentapetalae</taxon>
        <taxon>asterids</taxon>
        <taxon>campanulids</taxon>
        <taxon>Asterales</taxon>
        <taxon>Asteraceae</taxon>
        <taxon>Cichorioideae</taxon>
        <taxon>Cichorieae</taxon>
        <taxon>Lactucinae</taxon>
        <taxon>Lactuca</taxon>
    </lineage>
</organism>
<keyword evidence="1" id="KW-0378">Hydrolase</keyword>
<dbReference type="GO" id="GO:0006281">
    <property type="term" value="P:DNA repair"/>
    <property type="evidence" value="ECO:0007669"/>
    <property type="project" value="UniProtKB-KW"/>
</dbReference>
<accession>A0A9R1UFM7</accession>
<feature type="domain" description="DNA helicase Pif1-like DEAD-box helicase" evidence="3">
    <location>
        <begin position="792"/>
        <end position="862"/>
    </location>
</feature>
<dbReference type="EC" id="5.6.2.3" evidence="1"/>
<dbReference type="Pfam" id="PF05970">
    <property type="entry name" value="PIF1"/>
    <property type="match status" value="2"/>
</dbReference>
<keyword evidence="1" id="KW-0227">DNA damage</keyword>
<dbReference type="SUPFAM" id="SSF52540">
    <property type="entry name" value="P-loop containing nucleoside triphosphate hydrolases"/>
    <property type="match status" value="1"/>
</dbReference>
<keyword evidence="1" id="KW-0547">Nucleotide-binding</keyword>
<dbReference type="GO" id="GO:0016787">
    <property type="term" value="F:hydrolase activity"/>
    <property type="evidence" value="ECO:0007669"/>
    <property type="project" value="UniProtKB-KW"/>
</dbReference>
<comment type="caution">
    <text evidence="6">The sequence shown here is derived from an EMBL/GenBank/DDBJ whole genome shotgun (WGS) entry which is preliminary data.</text>
</comment>
<dbReference type="GO" id="GO:0000723">
    <property type="term" value="P:telomere maintenance"/>
    <property type="evidence" value="ECO:0007669"/>
    <property type="project" value="InterPro"/>
</dbReference>
<protein>
    <recommendedName>
        <fullName evidence="1">ATP-dependent DNA helicase</fullName>
        <ecNumber evidence="1">5.6.2.3</ecNumber>
    </recommendedName>
</protein>
<dbReference type="InterPro" id="IPR049163">
    <property type="entry name" value="Pif1-like_2B_dom"/>
</dbReference>
<comment type="similarity">
    <text evidence="1">Belongs to the helicase family.</text>
</comment>
<dbReference type="Gene3D" id="3.40.50.300">
    <property type="entry name" value="P-loop containing nucleotide triphosphate hydrolases"/>
    <property type="match status" value="1"/>
</dbReference>
<keyword evidence="7" id="KW-1185">Reference proteome</keyword>
<dbReference type="Proteomes" id="UP000235145">
    <property type="component" value="Unassembled WGS sequence"/>
</dbReference>
<feature type="transmembrane region" description="Helical" evidence="2">
    <location>
        <begin position="29"/>
        <end position="56"/>
    </location>
</feature>
<dbReference type="Pfam" id="PF21530">
    <property type="entry name" value="Pif1_2B_dom"/>
    <property type="match status" value="1"/>
</dbReference>
<keyword evidence="2" id="KW-1133">Transmembrane helix</keyword>
<comment type="cofactor">
    <cofactor evidence="1">
        <name>Mg(2+)</name>
        <dbReference type="ChEBI" id="CHEBI:18420"/>
    </cofactor>
</comment>
<dbReference type="PANTHER" id="PTHR10492:SF96">
    <property type="entry name" value="ATP-DEPENDENT DNA HELICASE"/>
    <property type="match status" value="1"/>
</dbReference>
<dbReference type="Pfam" id="PF14214">
    <property type="entry name" value="Helitron_like_N"/>
    <property type="match status" value="1"/>
</dbReference>
<evidence type="ECO:0000256" key="1">
    <source>
        <dbReference type="RuleBase" id="RU363044"/>
    </source>
</evidence>
<keyword evidence="1" id="KW-0067">ATP-binding</keyword>
<evidence type="ECO:0000256" key="2">
    <source>
        <dbReference type="SAM" id="Phobius"/>
    </source>
</evidence>
<gene>
    <name evidence="6" type="ORF">LSAT_V11C900503590</name>
</gene>
<feature type="domain" description="DNA helicase Pif1-like 2B" evidence="5">
    <location>
        <begin position="963"/>
        <end position="1009"/>
    </location>
</feature>